<feature type="region of interest" description="Disordered" evidence="5">
    <location>
        <begin position="345"/>
        <end position="430"/>
    </location>
</feature>
<feature type="domain" description="Tubulin/FtsZ 2-layer sandwich" evidence="7">
    <location>
        <begin position="232"/>
        <end position="349"/>
    </location>
</feature>
<keyword evidence="4" id="KW-0132">Cell division</keyword>
<evidence type="ECO:0000313" key="9">
    <source>
        <dbReference type="Proteomes" id="UP000228906"/>
    </source>
</evidence>
<dbReference type="SMART" id="SM00864">
    <property type="entry name" value="Tubulin"/>
    <property type="match status" value="1"/>
</dbReference>
<comment type="caution">
    <text evidence="4">Lacks conserved residue(s) required for the propagation of feature annotation.</text>
</comment>
<feature type="binding site" evidence="4">
    <location>
        <position position="168"/>
    </location>
    <ligand>
        <name>GTP</name>
        <dbReference type="ChEBI" id="CHEBI:37565"/>
    </ligand>
</feature>
<comment type="caution">
    <text evidence="8">The sequence shown here is derived from an EMBL/GenBank/DDBJ whole genome shotgun (WGS) entry which is preliminary data.</text>
</comment>
<feature type="binding site" evidence="4">
    <location>
        <position position="212"/>
    </location>
    <ligand>
        <name>GTP</name>
        <dbReference type="ChEBI" id="CHEBI:37565"/>
    </ligand>
</feature>
<feature type="domain" description="Tubulin/FtsZ GTPase" evidence="6">
    <location>
        <begin position="38"/>
        <end position="230"/>
    </location>
</feature>
<protein>
    <recommendedName>
        <fullName evidence="4">Cell division protein FtsZ</fullName>
    </recommendedName>
</protein>
<dbReference type="SUPFAM" id="SSF55307">
    <property type="entry name" value="Tubulin C-terminal domain-like"/>
    <property type="match status" value="1"/>
</dbReference>
<dbReference type="InterPro" id="IPR036525">
    <property type="entry name" value="Tubulin/FtsZ_GTPase_sf"/>
</dbReference>
<dbReference type="PANTHER" id="PTHR30314">
    <property type="entry name" value="CELL DIVISION PROTEIN FTSZ-RELATED"/>
    <property type="match status" value="1"/>
</dbReference>
<evidence type="ECO:0000256" key="3">
    <source>
        <dbReference type="ARBA" id="ARBA00023134"/>
    </source>
</evidence>
<dbReference type="Pfam" id="PF00091">
    <property type="entry name" value="Tubulin"/>
    <property type="match status" value="1"/>
</dbReference>
<dbReference type="InterPro" id="IPR024757">
    <property type="entry name" value="FtsZ_C"/>
</dbReference>
<evidence type="ECO:0000256" key="2">
    <source>
        <dbReference type="ARBA" id="ARBA00022741"/>
    </source>
</evidence>
<dbReference type="InterPro" id="IPR018316">
    <property type="entry name" value="Tubulin/FtsZ_2-layer-sand-dom"/>
</dbReference>
<keyword evidence="3 4" id="KW-0342">GTP-binding</keyword>
<evidence type="ECO:0000256" key="5">
    <source>
        <dbReference type="SAM" id="MobiDB-lite"/>
    </source>
</evidence>
<accession>A0A2H0UY22</accession>
<feature type="binding site" evidence="4">
    <location>
        <position position="164"/>
    </location>
    <ligand>
        <name>GTP</name>
        <dbReference type="ChEBI" id="CHEBI:37565"/>
    </ligand>
</feature>
<dbReference type="CDD" id="cd02201">
    <property type="entry name" value="FtsZ_type1"/>
    <property type="match status" value="1"/>
</dbReference>
<dbReference type="InterPro" id="IPR045061">
    <property type="entry name" value="FtsZ/CetZ"/>
</dbReference>
<dbReference type="HAMAP" id="MF_00909">
    <property type="entry name" value="FtsZ"/>
    <property type="match status" value="1"/>
</dbReference>
<keyword evidence="4" id="KW-0963">Cytoplasm</keyword>
<dbReference type="GO" id="GO:0003924">
    <property type="term" value="F:GTPase activity"/>
    <property type="evidence" value="ECO:0007669"/>
    <property type="project" value="UniProtKB-UniRule"/>
</dbReference>
<dbReference type="SUPFAM" id="SSF52490">
    <property type="entry name" value="Tubulin nucleotide-binding domain-like"/>
    <property type="match status" value="1"/>
</dbReference>
<comment type="similarity">
    <text evidence="1 4">Belongs to the FtsZ family.</text>
</comment>
<dbReference type="GO" id="GO:0043093">
    <property type="term" value="P:FtsZ-dependent cytokinesis"/>
    <property type="evidence" value="ECO:0007669"/>
    <property type="project" value="UniProtKB-UniRule"/>
</dbReference>
<dbReference type="InterPro" id="IPR003008">
    <property type="entry name" value="Tubulin_FtsZ_GTPase"/>
</dbReference>
<dbReference type="Gene3D" id="3.40.50.1440">
    <property type="entry name" value="Tubulin/FtsZ, GTPase domain"/>
    <property type="match status" value="1"/>
</dbReference>
<dbReference type="SMART" id="SM00865">
    <property type="entry name" value="Tubulin_C"/>
    <property type="match status" value="1"/>
</dbReference>
<evidence type="ECO:0000313" key="8">
    <source>
        <dbReference type="EMBL" id="PIR91708.1"/>
    </source>
</evidence>
<dbReference type="AlphaFoldDB" id="A0A2H0UY22"/>
<dbReference type="GO" id="GO:0000917">
    <property type="term" value="P:division septum assembly"/>
    <property type="evidence" value="ECO:0007669"/>
    <property type="project" value="UniProtKB-KW"/>
</dbReference>
<gene>
    <name evidence="4" type="primary">ftsZ</name>
    <name evidence="8" type="ORF">COU03_00920</name>
</gene>
<dbReference type="GO" id="GO:0032153">
    <property type="term" value="C:cell division site"/>
    <property type="evidence" value="ECO:0007669"/>
    <property type="project" value="UniProtKB-UniRule"/>
</dbReference>
<dbReference type="Pfam" id="PF12327">
    <property type="entry name" value="FtsZ_C"/>
    <property type="match status" value="1"/>
</dbReference>
<keyword evidence="4" id="KW-0131">Cell cycle</keyword>
<dbReference type="InterPro" id="IPR000158">
    <property type="entry name" value="Cell_div_FtsZ"/>
</dbReference>
<dbReference type="GO" id="GO:0005525">
    <property type="term" value="F:GTP binding"/>
    <property type="evidence" value="ECO:0007669"/>
    <property type="project" value="UniProtKB-UniRule"/>
</dbReference>
<dbReference type="PANTHER" id="PTHR30314:SF3">
    <property type="entry name" value="MITOCHONDRIAL DIVISION PROTEIN FSZA"/>
    <property type="match status" value="1"/>
</dbReference>
<name>A0A2H0UY22_9BACT</name>
<dbReference type="GO" id="GO:0005737">
    <property type="term" value="C:cytoplasm"/>
    <property type="evidence" value="ECO:0007669"/>
    <property type="project" value="UniProtKB-SubCell"/>
</dbReference>
<evidence type="ECO:0000256" key="4">
    <source>
        <dbReference type="HAMAP-Rule" id="MF_00909"/>
    </source>
</evidence>
<dbReference type="Proteomes" id="UP000228906">
    <property type="component" value="Unassembled WGS sequence"/>
</dbReference>
<evidence type="ECO:0000256" key="1">
    <source>
        <dbReference type="ARBA" id="ARBA00009690"/>
    </source>
</evidence>
<comment type="function">
    <text evidence="4">Essential cell division protein that forms a contractile ring structure (Z ring) at the future cell division site. The regulation of the ring assembly controls the timing and the location of cell division. One of the functions of the FtsZ ring is to recruit other cell division proteins to the septum to produce a new cell wall between the dividing cells. Binds GTP and shows GTPase activity.</text>
</comment>
<comment type="subunit">
    <text evidence="4">Homodimer. Polymerizes to form a dynamic ring structure in a strictly GTP-dependent manner. Interacts directly with several other division proteins.</text>
</comment>
<evidence type="ECO:0000259" key="6">
    <source>
        <dbReference type="SMART" id="SM00864"/>
    </source>
</evidence>
<keyword evidence="2 4" id="KW-0547">Nucleotide-binding</keyword>
<dbReference type="PRINTS" id="PR00423">
    <property type="entry name" value="CELLDVISFTSZ"/>
</dbReference>
<evidence type="ECO:0000259" key="7">
    <source>
        <dbReference type="SMART" id="SM00865"/>
    </source>
</evidence>
<keyword evidence="4" id="KW-0717">Septation</keyword>
<organism evidence="8 9">
    <name type="scientific">bacterium (Candidatus Gribaldobacteria) CG10_big_fil_rev_8_21_14_0_10_41_12</name>
    <dbReference type="NCBI Taxonomy" id="2014277"/>
    <lineage>
        <taxon>Bacteria</taxon>
        <taxon>Candidatus Gribaldobacteria</taxon>
    </lineage>
</organism>
<reference evidence="9" key="1">
    <citation type="submission" date="2017-09" db="EMBL/GenBank/DDBJ databases">
        <title>Depth-based differentiation of microbial function through sediment-hosted aquifers and enrichment of novel symbionts in the deep terrestrial subsurface.</title>
        <authorList>
            <person name="Probst A.J."/>
            <person name="Ladd B."/>
            <person name="Jarett J.K."/>
            <person name="Geller-Mcgrath D.E."/>
            <person name="Sieber C.M.K."/>
            <person name="Emerson J.B."/>
            <person name="Anantharaman K."/>
            <person name="Thomas B.C."/>
            <person name="Malmstrom R."/>
            <person name="Stieglmeier M."/>
            <person name="Klingl A."/>
            <person name="Woyke T."/>
            <person name="Ryan C.M."/>
            <person name="Banfield J.F."/>
        </authorList>
    </citation>
    <scope>NUCLEOTIDE SEQUENCE [LARGE SCALE GENOMIC DNA]</scope>
</reference>
<dbReference type="GO" id="GO:0051258">
    <property type="term" value="P:protein polymerization"/>
    <property type="evidence" value="ECO:0007669"/>
    <property type="project" value="UniProtKB-UniRule"/>
</dbReference>
<dbReference type="EMBL" id="PFAV01000017">
    <property type="protein sequence ID" value="PIR91708.1"/>
    <property type="molecule type" value="Genomic_DNA"/>
</dbReference>
<sequence length="430" mass="46658">MSTAYNATVMKTKKNNSPEKNKVAKVVKTVVPSPRKIKIRVVGLGGGGAAIVSEMAAILKGVSFIAADTDIKTFRRIRRDVKPFHFGEKITNGFGTGLNPDLAQKAAIEEKEKIGRLFKDCDLVILVGCLGGGVASGAGPVFAEAASEQKAITIGIFTLPFSFEGDKKIRLAKKAVLSLTEKLSGVIAVPNERIFLLVDKKTALKKSFSLVNQTFAFWINDLLQVIAKPGLINIDFADLKAILEKRGKRLFFGQAAAQGPLRAEEVAKNIFQSPFFDGPPKNVKKILFNITGGADLGIKEVETVSNAIANLNPKAKIIFGITDSSSCKGKIRIILLAVSDDENNENNEAGERVAAKTQTGAGAGSVEKQPKAKTKRKIKTQPGAAESEEKKPMVRRTAMEVKKADEEERDREWAPEAEWEVPTFLRNKPE</sequence>
<feature type="compositionally biased region" description="Basic and acidic residues" evidence="5">
    <location>
        <begin position="387"/>
        <end position="414"/>
    </location>
</feature>
<proteinExistence type="inferred from homology"/>
<comment type="subcellular location">
    <subcellularLocation>
        <location evidence="4">Cytoplasm</location>
    </subcellularLocation>
    <text evidence="4">Assembles at midcell at the inner surface of the cytoplasmic membrane.</text>
</comment>
<dbReference type="InterPro" id="IPR008280">
    <property type="entry name" value="Tub_FtsZ_C"/>
</dbReference>